<gene>
    <name evidence="6" type="ORF">GCM10008938_00460</name>
</gene>
<feature type="region of interest" description="Disordered" evidence="4">
    <location>
        <begin position="1"/>
        <end position="36"/>
    </location>
</feature>
<sequence length="584" mass="64599">MTPQLHSEPQPRQDLSLLWPENTRPSSPASRNWPGNSIRDTGLTELLEFLKFSSGVKPGAVLAEALLDLCTDQQVIGYRQEVLEDVLFHPELEIRLKAVLPQITTLTDYVASRDRRLSPLHEVSWRLGELELYLQCVEGLLEALQGVPLKSQGLRDLHHHLQAIQQDPLFASLKKELPEMQARFGGLASISIGVNLDAQLKPVEATLLAVHGEPFKGAPLLGRLFGTRPKEGSSNGMGPLHVLPFRQEHIGGAHFQHHERQDTLLHPLFADLARIIGDVAKPISKGLAQYTSLSGKLLARLEPEFHFYLGATSIIRRIQQSGLPMCKPQIAPMQERTCQIEASFNINLALRHLARSGVSQADLKGTIKTNPVDFSDTGRIFLVTGPNRGGKTTYTQAVSLAQAMFQAGWYVPGSQARISPVDRIYTHFPVEERPDLETGRFGEEASRLGEVFQKATSHSLILLNESLTSTNLTESLFLAEDVVRGLRFLGARAIFNTHFHELARNFEQINASVSGAARVVSLVAEVETDPEGEIQPTYRIRQGLPQGVSYARRIAAQHGISFEKISKALQERGVTSTEHTPTES</sequence>
<keyword evidence="7" id="KW-1185">Reference proteome</keyword>
<feature type="compositionally biased region" description="Polar residues" evidence="4">
    <location>
        <begin position="23"/>
        <end position="36"/>
    </location>
</feature>
<evidence type="ECO:0000313" key="6">
    <source>
        <dbReference type="EMBL" id="GGJ18222.1"/>
    </source>
</evidence>
<dbReference type="PANTHER" id="PTHR11361">
    <property type="entry name" value="DNA MISMATCH REPAIR PROTEIN MUTS FAMILY MEMBER"/>
    <property type="match status" value="1"/>
</dbReference>
<feature type="domain" description="DNA mismatch repair proteins mutS family" evidence="5">
    <location>
        <begin position="378"/>
        <end position="573"/>
    </location>
</feature>
<evidence type="ECO:0000256" key="2">
    <source>
        <dbReference type="ARBA" id="ARBA00022840"/>
    </source>
</evidence>
<dbReference type="SMART" id="SM00534">
    <property type="entry name" value="MUTSac"/>
    <property type="match status" value="1"/>
</dbReference>
<evidence type="ECO:0000256" key="4">
    <source>
        <dbReference type="SAM" id="MobiDB-lite"/>
    </source>
</evidence>
<dbReference type="RefSeq" id="WP_188998053.1">
    <property type="nucleotide sequence ID" value="NZ_BMOD01000001.1"/>
</dbReference>
<dbReference type="Pfam" id="PF00488">
    <property type="entry name" value="MutS_V"/>
    <property type="match status" value="1"/>
</dbReference>
<keyword evidence="1" id="KW-0547">Nucleotide-binding</keyword>
<name>A0ABQ2CVH9_9DEIO</name>
<proteinExistence type="predicted"/>
<evidence type="ECO:0000313" key="7">
    <source>
        <dbReference type="Proteomes" id="UP000632222"/>
    </source>
</evidence>
<dbReference type="Gene3D" id="3.40.50.300">
    <property type="entry name" value="P-loop containing nucleotide triphosphate hydrolases"/>
    <property type="match status" value="1"/>
</dbReference>
<dbReference type="Proteomes" id="UP000632222">
    <property type="component" value="Unassembled WGS sequence"/>
</dbReference>
<organism evidence="6 7">
    <name type="scientific">Deinococcus roseus</name>
    <dbReference type="NCBI Taxonomy" id="392414"/>
    <lineage>
        <taxon>Bacteria</taxon>
        <taxon>Thermotogati</taxon>
        <taxon>Deinococcota</taxon>
        <taxon>Deinococci</taxon>
        <taxon>Deinococcales</taxon>
        <taxon>Deinococcaceae</taxon>
        <taxon>Deinococcus</taxon>
    </lineage>
</organism>
<keyword evidence="3" id="KW-0238">DNA-binding</keyword>
<comment type="caution">
    <text evidence="6">The sequence shown here is derived from an EMBL/GenBank/DDBJ whole genome shotgun (WGS) entry which is preliminary data.</text>
</comment>
<accession>A0ABQ2CVH9</accession>
<evidence type="ECO:0000256" key="1">
    <source>
        <dbReference type="ARBA" id="ARBA00022741"/>
    </source>
</evidence>
<keyword evidence="2" id="KW-0067">ATP-binding</keyword>
<evidence type="ECO:0000259" key="5">
    <source>
        <dbReference type="SMART" id="SM00534"/>
    </source>
</evidence>
<dbReference type="PANTHER" id="PTHR11361:SF34">
    <property type="entry name" value="DNA MISMATCH REPAIR PROTEIN MSH1, MITOCHONDRIAL"/>
    <property type="match status" value="1"/>
</dbReference>
<reference evidence="7" key="1">
    <citation type="journal article" date="2019" name="Int. J. Syst. Evol. Microbiol.">
        <title>The Global Catalogue of Microorganisms (GCM) 10K type strain sequencing project: providing services to taxonomists for standard genome sequencing and annotation.</title>
        <authorList>
            <consortium name="The Broad Institute Genomics Platform"/>
            <consortium name="The Broad Institute Genome Sequencing Center for Infectious Disease"/>
            <person name="Wu L."/>
            <person name="Ma J."/>
        </authorList>
    </citation>
    <scope>NUCLEOTIDE SEQUENCE [LARGE SCALE GENOMIC DNA]</scope>
    <source>
        <strain evidence="7">JCM 14370</strain>
    </source>
</reference>
<evidence type="ECO:0000256" key="3">
    <source>
        <dbReference type="ARBA" id="ARBA00023125"/>
    </source>
</evidence>
<dbReference type="InterPro" id="IPR045076">
    <property type="entry name" value="MutS"/>
</dbReference>
<dbReference type="SUPFAM" id="SSF52540">
    <property type="entry name" value="P-loop containing nucleoside triphosphate hydrolases"/>
    <property type="match status" value="1"/>
</dbReference>
<dbReference type="EMBL" id="BMOD01000001">
    <property type="protein sequence ID" value="GGJ18222.1"/>
    <property type="molecule type" value="Genomic_DNA"/>
</dbReference>
<dbReference type="InterPro" id="IPR027417">
    <property type="entry name" value="P-loop_NTPase"/>
</dbReference>
<dbReference type="InterPro" id="IPR000432">
    <property type="entry name" value="DNA_mismatch_repair_MutS_C"/>
</dbReference>
<protein>
    <recommendedName>
        <fullName evidence="5">DNA mismatch repair proteins mutS family domain-containing protein</fullName>
    </recommendedName>
</protein>